<sequence>MKHWLCITVMLLAFALVSCSSAGETAQQGDYRLTINPGEEWLHQYGTFIKNPPQYAIWMEDASGTYLGSLFVTRKIATEGWIFNGGNRRVEALPVWSHRRNITDGEGFLVPSKEKPLADGITGATPKREQELLLRPTDKDGSFWLYLEINHSTDFNGSWPKDASPEDENWSGGEGGSGQPSLVYRCFVDPASAGSWTMTLIGHGSPDGSNGEIYPDVSALTTALRILESAAVERLP</sequence>
<proteinExistence type="predicted"/>
<dbReference type="HOGENOM" id="CLU_100962_0_0_12"/>
<evidence type="ECO:0000313" key="4">
    <source>
        <dbReference type="Proteomes" id="UP000002318"/>
    </source>
</evidence>
<dbReference type="KEGG" id="ssm:Spirs_3341"/>
<dbReference type="EMBL" id="CP002116">
    <property type="protein sequence ID" value="ADK82436.1"/>
    <property type="molecule type" value="Genomic_DNA"/>
</dbReference>
<name>E1RAR8_SEDSS</name>
<feature type="signal peptide" evidence="2">
    <location>
        <begin position="1"/>
        <end position="22"/>
    </location>
</feature>
<organism evidence="3 4">
    <name type="scientific">Sediminispirochaeta smaragdinae (strain DSM 11293 / JCM 15392 / SEBR 4228)</name>
    <name type="common">Spirochaeta smaragdinae</name>
    <dbReference type="NCBI Taxonomy" id="573413"/>
    <lineage>
        <taxon>Bacteria</taxon>
        <taxon>Pseudomonadati</taxon>
        <taxon>Spirochaetota</taxon>
        <taxon>Spirochaetia</taxon>
        <taxon>Spirochaetales</taxon>
        <taxon>Spirochaetaceae</taxon>
        <taxon>Sediminispirochaeta</taxon>
    </lineage>
</organism>
<dbReference type="AlphaFoldDB" id="E1RAR8"/>
<protein>
    <recommendedName>
        <fullName evidence="5">Lipoprotein</fullName>
    </recommendedName>
</protein>
<evidence type="ECO:0000256" key="1">
    <source>
        <dbReference type="SAM" id="MobiDB-lite"/>
    </source>
</evidence>
<evidence type="ECO:0000313" key="3">
    <source>
        <dbReference type="EMBL" id="ADK82436.1"/>
    </source>
</evidence>
<gene>
    <name evidence="3" type="ordered locus">Spirs_3341</name>
</gene>
<dbReference type="RefSeq" id="WP_013255895.1">
    <property type="nucleotide sequence ID" value="NC_014364.1"/>
</dbReference>
<dbReference type="OrthoDB" id="358935at2"/>
<dbReference type="PROSITE" id="PS51257">
    <property type="entry name" value="PROKAR_LIPOPROTEIN"/>
    <property type="match status" value="1"/>
</dbReference>
<reference evidence="3 4" key="1">
    <citation type="journal article" date="2010" name="Stand. Genomic Sci.">
        <title>Complete genome sequence of Spirochaeta smaragdinae type strain (SEBR 4228).</title>
        <authorList>
            <person name="Mavromatis K."/>
            <person name="Yasawong M."/>
            <person name="Chertkov O."/>
            <person name="Lapidus A."/>
            <person name="Lucas S."/>
            <person name="Nolan M."/>
            <person name="Del Rio T.G."/>
            <person name="Tice H."/>
            <person name="Cheng J.F."/>
            <person name="Pitluck S."/>
            <person name="Liolios K."/>
            <person name="Ivanova N."/>
            <person name="Tapia R."/>
            <person name="Han C."/>
            <person name="Bruce D."/>
            <person name="Goodwin L."/>
            <person name="Pati A."/>
            <person name="Chen A."/>
            <person name="Palaniappan K."/>
            <person name="Land M."/>
            <person name="Hauser L."/>
            <person name="Chang Y.J."/>
            <person name="Jeffries C.D."/>
            <person name="Detter J.C."/>
            <person name="Rohde M."/>
            <person name="Brambilla E."/>
            <person name="Spring S."/>
            <person name="Goker M."/>
            <person name="Sikorski J."/>
            <person name="Woyke T."/>
            <person name="Bristow J."/>
            <person name="Eisen J.A."/>
            <person name="Markowitz V."/>
            <person name="Hugenholtz P."/>
            <person name="Klenk H.P."/>
            <person name="Kyrpides N.C."/>
        </authorList>
    </citation>
    <scope>NUCLEOTIDE SEQUENCE [LARGE SCALE GENOMIC DNA]</scope>
    <source>
        <strain evidence="4">DSM 11293 / JCM 15392 / SEBR 4228</strain>
    </source>
</reference>
<evidence type="ECO:0008006" key="5">
    <source>
        <dbReference type="Google" id="ProtNLM"/>
    </source>
</evidence>
<evidence type="ECO:0000256" key="2">
    <source>
        <dbReference type="SAM" id="SignalP"/>
    </source>
</evidence>
<feature type="region of interest" description="Disordered" evidence="1">
    <location>
        <begin position="157"/>
        <end position="177"/>
    </location>
</feature>
<keyword evidence="4" id="KW-1185">Reference proteome</keyword>
<feature type="chain" id="PRO_5003150554" description="Lipoprotein" evidence="2">
    <location>
        <begin position="23"/>
        <end position="236"/>
    </location>
</feature>
<dbReference type="eggNOG" id="ENOG502ZB8J">
    <property type="taxonomic scope" value="Bacteria"/>
</dbReference>
<dbReference type="STRING" id="573413.Spirs_3341"/>
<accession>E1RAR8</accession>
<dbReference type="Proteomes" id="UP000002318">
    <property type="component" value="Chromosome"/>
</dbReference>
<keyword evidence="2" id="KW-0732">Signal</keyword>